<evidence type="ECO:0008006" key="5">
    <source>
        <dbReference type="Google" id="ProtNLM"/>
    </source>
</evidence>
<evidence type="ECO:0000256" key="2">
    <source>
        <dbReference type="SAM" id="SignalP"/>
    </source>
</evidence>
<feature type="region of interest" description="Disordered" evidence="1">
    <location>
        <begin position="225"/>
        <end position="247"/>
    </location>
</feature>
<dbReference type="RefSeq" id="WP_381571212.1">
    <property type="nucleotide sequence ID" value="NZ_BAAASS010000004.1"/>
</dbReference>
<accession>A0ABW0D3X8</accession>
<evidence type="ECO:0000313" key="3">
    <source>
        <dbReference type="EMBL" id="MFC5224733.1"/>
    </source>
</evidence>
<proteinExistence type="predicted"/>
<feature type="chain" id="PRO_5045142029" description="Secreted protein" evidence="2">
    <location>
        <begin position="35"/>
        <end position="247"/>
    </location>
</feature>
<gene>
    <name evidence="3" type="ORF">ACFPN6_08990</name>
</gene>
<keyword evidence="2" id="KW-0732">Signal</keyword>
<evidence type="ECO:0000256" key="1">
    <source>
        <dbReference type="SAM" id="MobiDB-lite"/>
    </source>
</evidence>
<comment type="caution">
    <text evidence="3">The sequence shown here is derived from an EMBL/GenBank/DDBJ whole genome shotgun (WGS) entry which is preliminary data.</text>
</comment>
<evidence type="ECO:0000313" key="4">
    <source>
        <dbReference type="Proteomes" id="UP001596156"/>
    </source>
</evidence>
<dbReference type="PROSITE" id="PS51318">
    <property type="entry name" value="TAT"/>
    <property type="match status" value="1"/>
</dbReference>
<dbReference type="EMBL" id="JBHSKL010000011">
    <property type="protein sequence ID" value="MFC5224733.1"/>
    <property type="molecule type" value="Genomic_DNA"/>
</dbReference>
<reference evidence="4" key="1">
    <citation type="journal article" date="2019" name="Int. J. Syst. Evol. Microbiol.">
        <title>The Global Catalogue of Microorganisms (GCM) 10K type strain sequencing project: providing services to taxonomists for standard genome sequencing and annotation.</title>
        <authorList>
            <consortium name="The Broad Institute Genomics Platform"/>
            <consortium name="The Broad Institute Genome Sequencing Center for Infectious Disease"/>
            <person name="Wu L."/>
            <person name="Ma J."/>
        </authorList>
    </citation>
    <scope>NUCLEOTIDE SEQUENCE [LARGE SCALE GENOMIC DNA]</scope>
    <source>
        <strain evidence="4">CCM 8479</strain>
    </source>
</reference>
<name>A0ABW0D3X8_STRFI</name>
<sequence>MNSGITRRATLVAAGVTAAAGLTTTGFLSTPAVAAPQPFRNDALKEALRRAEARRRRLLTGRPSANGWEMQKAVDADGDIVTCPVPGTGLTVPVRTGDVETVLIHVVRRFHYEVDTLGAHGEPNPLEGWMAPSAVRDSRRPESNRASGTAVVIRPGSYPPGVRDGFTAGQQLLIHDIIADTEGVVRWGGDDRRPYEGLFYLDVPPGDARLARVAARIRTWAGTPGAGAGVVPDVTEPSRRRRAARYR</sequence>
<keyword evidence="4" id="KW-1185">Reference proteome</keyword>
<dbReference type="Proteomes" id="UP001596156">
    <property type="component" value="Unassembled WGS sequence"/>
</dbReference>
<protein>
    <recommendedName>
        <fullName evidence="5">Secreted protein</fullName>
    </recommendedName>
</protein>
<dbReference type="InterPro" id="IPR006311">
    <property type="entry name" value="TAT_signal"/>
</dbReference>
<feature type="signal peptide" evidence="2">
    <location>
        <begin position="1"/>
        <end position="34"/>
    </location>
</feature>
<organism evidence="3 4">
    <name type="scientific">Streptomyces fimbriatus</name>
    <dbReference type="NCBI Taxonomy" id="68197"/>
    <lineage>
        <taxon>Bacteria</taxon>
        <taxon>Bacillati</taxon>
        <taxon>Actinomycetota</taxon>
        <taxon>Actinomycetes</taxon>
        <taxon>Kitasatosporales</taxon>
        <taxon>Streptomycetaceae</taxon>
        <taxon>Streptomyces</taxon>
    </lineage>
</organism>